<dbReference type="SMART" id="SM00431">
    <property type="entry name" value="SCAN"/>
    <property type="match status" value="1"/>
</dbReference>
<dbReference type="InterPro" id="IPR050916">
    <property type="entry name" value="SCAN-C2H2_zinc_finger"/>
</dbReference>
<gene>
    <name evidence="3" type="ORF">NDU88_007974</name>
</gene>
<dbReference type="InterPro" id="IPR003309">
    <property type="entry name" value="SCAN_dom"/>
</dbReference>
<evidence type="ECO:0000256" key="1">
    <source>
        <dbReference type="ARBA" id="ARBA00023242"/>
    </source>
</evidence>
<feature type="domain" description="SCAN box" evidence="2">
    <location>
        <begin position="32"/>
        <end position="106"/>
    </location>
</feature>
<organism evidence="3 4">
    <name type="scientific">Pleurodeles waltl</name>
    <name type="common">Iberian ribbed newt</name>
    <dbReference type="NCBI Taxonomy" id="8319"/>
    <lineage>
        <taxon>Eukaryota</taxon>
        <taxon>Metazoa</taxon>
        <taxon>Chordata</taxon>
        <taxon>Craniata</taxon>
        <taxon>Vertebrata</taxon>
        <taxon>Euteleostomi</taxon>
        <taxon>Amphibia</taxon>
        <taxon>Batrachia</taxon>
        <taxon>Caudata</taxon>
        <taxon>Salamandroidea</taxon>
        <taxon>Salamandridae</taxon>
        <taxon>Pleurodelinae</taxon>
        <taxon>Pleurodeles</taxon>
    </lineage>
</organism>
<dbReference type="EMBL" id="JANPWB010000012">
    <property type="protein sequence ID" value="KAJ1119789.1"/>
    <property type="molecule type" value="Genomic_DNA"/>
</dbReference>
<evidence type="ECO:0000313" key="3">
    <source>
        <dbReference type="EMBL" id="KAJ1119789.1"/>
    </source>
</evidence>
<comment type="caution">
    <text evidence="3">The sequence shown here is derived from an EMBL/GenBank/DDBJ whole genome shotgun (WGS) entry which is preliminary data.</text>
</comment>
<keyword evidence="1" id="KW-0539">Nucleus</keyword>
<dbReference type="AlphaFoldDB" id="A0AAV7NWD9"/>
<dbReference type="Proteomes" id="UP001066276">
    <property type="component" value="Chromosome 8"/>
</dbReference>
<proteinExistence type="predicted"/>
<dbReference type="SUPFAM" id="SSF47353">
    <property type="entry name" value="Retrovirus capsid dimerization domain-like"/>
    <property type="match status" value="1"/>
</dbReference>
<keyword evidence="4" id="KW-1185">Reference proteome</keyword>
<evidence type="ECO:0000259" key="2">
    <source>
        <dbReference type="PROSITE" id="PS50804"/>
    </source>
</evidence>
<dbReference type="PROSITE" id="PS50804">
    <property type="entry name" value="SCAN_BOX"/>
    <property type="match status" value="1"/>
</dbReference>
<reference evidence="3" key="1">
    <citation type="journal article" date="2022" name="bioRxiv">
        <title>Sequencing and chromosome-scale assembly of the giantPleurodeles waltlgenome.</title>
        <authorList>
            <person name="Brown T."/>
            <person name="Elewa A."/>
            <person name="Iarovenko S."/>
            <person name="Subramanian E."/>
            <person name="Araus A.J."/>
            <person name="Petzold A."/>
            <person name="Susuki M."/>
            <person name="Suzuki K.-i.T."/>
            <person name="Hayashi T."/>
            <person name="Toyoda A."/>
            <person name="Oliveira C."/>
            <person name="Osipova E."/>
            <person name="Leigh N.D."/>
            <person name="Simon A."/>
            <person name="Yun M.H."/>
        </authorList>
    </citation>
    <scope>NUCLEOTIDE SEQUENCE</scope>
    <source>
        <strain evidence="3">20211129_DDA</strain>
        <tissue evidence="3">Liver</tissue>
    </source>
</reference>
<dbReference type="PANTHER" id="PTHR45935">
    <property type="entry name" value="PROTEIN ZBED8-RELATED"/>
    <property type="match status" value="1"/>
</dbReference>
<evidence type="ECO:0000313" key="4">
    <source>
        <dbReference type="Proteomes" id="UP001066276"/>
    </source>
</evidence>
<dbReference type="InterPro" id="IPR038269">
    <property type="entry name" value="SCAN_sf"/>
</dbReference>
<sequence length="193" mass="22101">MWVIIAVVEFRGRGGVLAVFCTAAGLDSENDRTRFRQVKWQHQENPRTLYYRVQHAAGRWLHPTDKTREEIFDTIVLEQYLEALPSTTRNWVRQHPGLTNEIAVDLACAYHRGPDFRATASRIPPLPPVRPTITKSITHRSARYMVQNILSRPVQRLPAIQAQAPSVISVQNGAILPDIAHTERRPRNTWKLV</sequence>
<dbReference type="PANTHER" id="PTHR45935:SF15">
    <property type="entry name" value="SCAN BOX DOMAIN-CONTAINING PROTEIN"/>
    <property type="match status" value="1"/>
</dbReference>
<dbReference type="Gene3D" id="1.10.4020.10">
    <property type="entry name" value="DNA breaking-rejoining enzymes"/>
    <property type="match status" value="1"/>
</dbReference>
<dbReference type="Pfam" id="PF02023">
    <property type="entry name" value="SCAN"/>
    <property type="match status" value="1"/>
</dbReference>
<accession>A0AAV7NWD9</accession>
<name>A0AAV7NWD9_PLEWA</name>
<protein>
    <recommendedName>
        <fullName evidence="2">SCAN box domain-containing protein</fullName>
    </recommendedName>
</protein>